<organism evidence="1 2">
    <name type="scientific">Hydrogenophaga laconesensis</name>
    <dbReference type="NCBI Taxonomy" id="1805971"/>
    <lineage>
        <taxon>Bacteria</taxon>
        <taxon>Pseudomonadati</taxon>
        <taxon>Pseudomonadota</taxon>
        <taxon>Betaproteobacteria</taxon>
        <taxon>Burkholderiales</taxon>
        <taxon>Comamonadaceae</taxon>
        <taxon>Hydrogenophaga</taxon>
    </lineage>
</organism>
<dbReference type="InterPro" id="IPR011322">
    <property type="entry name" value="N-reg_PII-like_a/b"/>
</dbReference>
<protein>
    <recommendedName>
        <fullName evidence="3">Transcriptional regulator</fullName>
    </recommendedName>
</protein>
<dbReference type="InterPro" id="IPR015867">
    <property type="entry name" value="N-reg_PII/ATP_PRibTrfase_C"/>
</dbReference>
<comment type="caution">
    <text evidence="1">The sequence shown here is derived from an EMBL/GenBank/DDBJ whole genome shotgun (WGS) entry which is preliminary data.</text>
</comment>
<dbReference type="EMBL" id="JAVDWE010000022">
    <property type="protein sequence ID" value="MDR7097275.1"/>
    <property type="molecule type" value="Genomic_DNA"/>
</dbReference>
<name>A0ABU1VIY3_9BURK</name>
<evidence type="ECO:0000313" key="2">
    <source>
        <dbReference type="Proteomes" id="UP001265550"/>
    </source>
</evidence>
<gene>
    <name evidence="1" type="ORF">J2X09_005049</name>
</gene>
<dbReference type="SUPFAM" id="SSF54913">
    <property type="entry name" value="GlnB-like"/>
    <property type="match status" value="1"/>
</dbReference>
<dbReference type="Proteomes" id="UP001265550">
    <property type="component" value="Unassembled WGS sequence"/>
</dbReference>
<reference evidence="1 2" key="1">
    <citation type="submission" date="2023-07" db="EMBL/GenBank/DDBJ databases">
        <title>Sorghum-associated microbial communities from plants grown in Nebraska, USA.</title>
        <authorList>
            <person name="Schachtman D."/>
        </authorList>
    </citation>
    <scope>NUCLEOTIDE SEQUENCE [LARGE SCALE GENOMIC DNA]</scope>
    <source>
        <strain evidence="1 2">BE240</strain>
    </source>
</reference>
<dbReference type="InterPro" id="IPR002187">
    <property type="entry name" value="N-reg_PII"/>
</dbReference>
<dbReference type="RefSeq" id="WP_204735644.1">
    <property type="nucleotide sequence ID" value="NZ_JAVDWE010000022.1"/>
</dbReference>
<dbReference type="Gene3D" id="3.30.70.120">
    <property type="match status" value="1"/>
</dbReference>
<sequence>MIKLLTVVCEAALETTLLRDLESLDARGYTVTDARGKGSRGRRDATWGPHANIRVEVLGTAETALAICAARAH</sequence>
<accession>A0ABU1VIY3</accession>
<evidence type="ECO:0000313" key="1">
    <source>
        <dbReference type="EMBL" id="MDR7097275.1"/>
    </source>
</evidence>
<evidence type="ECO:0008006" key="3">
    <source>
        <dbReference type="Google" id="ProtNLM"/>
    </source>
</evidence>
<keyword evidence="2" id="KW-1185">Reference proteome</keyword>
<dbReference type="Pfam" id="PF00543">
    <property type="entry name" value="P-II"/>
    <property type="match status" value="1"/>
</dbReference>
<proteinExistence type="predicted"/>